<accession>A0A8S5UN31</accession>
<protein>
    <submittedName>
        <fullName evidence="1">Uncharacterized protein</fullName>
    </submittedName>
</protein>
<name>A0A8S5UN31_9CAUD</name>
<sequence>MRYPARVYYFGSPISSYKNVRIIMYRIKEIQDALLHVVGWEQSFDPAKAIDTYLTQTESGLYFQGAHPLLTLDNMAAIMPDDWGLQYPEWNMILPYKAGQKVRHNNIVWIARIDNTGEEPTASDFNNDYSREDYGNPYWKPYNMLTDFLERMTRNGIATAIQTFTQIKQLDKETRNLLERRTFFDGAGRIRATLQNTHKLVGFEIVPVRALGVTAKIEKIGLQMTGGTGIVKMYLFHSSQIDPIKTFDLDFQVKNGGFQWFTLEDCFLPYISKDNNSGGSWFLCYNQDELPQGMEAINVSKDWSREPCGTCNIGSVEVWRELTKYLQVTPFMYNAPETFAEYPELWDIAYTMYTNTQNYGLNCEITVGCDLTDFIISQRQIFQDVIQKQVAVIALRALAMNPNVRVNRYQSNATRTDILYELDGNTSGVRPGGLGYQLKKAYEALKLDTQGLDRVCLSCNNRGVRYKAV</sequence>
<reference evidence="1" key="1">
    <citation type="journal article" date="2021" name="Proc. Natl. Acad. Sci. U.S.A.">
        <title>A Catalog of Tens of Thousands of Viruses from Human Metagenomes Reveals Hidden Associations with Chronic Diseases.</title>
        <authorList>
            <person name="Tisza M.J."/>
            <person name="Buck C.B."/>
        </authorList>
    </citation>
    <scope>NUCLEOTIDE SEQUENCE</scope>
    <source>
        <strain evidence="1">Ctzr51</strain>
    </source>
</reference>
<organism evidence="1">
    <name type="scientific">Siphoviridae sp. ctzr51</name>
    <dbReference type="NCBI Taxonomy" id="2825751"/>
    <lineage>
        <taxon>Viruses</taxon>
        <taxon>Duplodnaviria</taxon>
        <taxon>Heunggongvirae</taxon>
        <taxon>Uroviricota</taxon>
        <taxon>Caudoviricetes</taxon>
    </lineage>
</organism>
<evidence type="ECO:0000313" key="1">
    <source>
        <dbReference type="EMBL" id="DAF95905.1"/>
    </source>
</evidence>
<proteinExistence type="predicted"/>
<dbReference type="EMBL" id="BK016111">
    <property type="protein sequence ID" value="DAF95905.1"/>
    <property type="molecule type" value="Genomic_DNA"/>
</dbReference>